<dbReference type="PANTHER" id="PTHR47934">
    <property type="entry name" value="PENTATRICOPEPTIDE REPEAT-CONTAINING PROTEIN PET309, MITOCHONDRIAL"/>
    <property type="match status" value="1"/>
</dbReference>
<dbReference type="EMBL" id="CP144694">
    <property type="protein sequence ID" value="WVZ02526.1"/>
    <property type="molecule type" value="Genomic_DNA"/>
</dbReference>
<feature type="repeat" description="PPR" evidence="3">
    <location>
        <begin position="272"/>
        <end position="306"/>
    </location>
</feature>
<dbReference type="Gene3D" id="1.25.40.10">
    <property type="entry name" value="Tetratricopeptide repeat domain"/>
    <property type="match status" value="6"/>
</dbReference>
<dbReference type="InterPro" id="IPR011990">
    <property type="entry name" value="TPR-like_helical_dom_sf"/>
</dbReference>
<dbReference type="AlphaFoldDB" id="A0AAQ3N549"/>
<feature type="repeat" description="PPR" evidence="3">
    <location>
        <begin position="530"/>
        <end position="564"/>
    </location>
</feature>
<dbReference type="Proteomes" id="UP001374535">
    <property type="component" value="Chromosome 7"/>
</dbReference>
<dbReference type="SUPFAM" id="SSF81901">
    <property type="entry name" value="HCP-like"/>
    <property type="match status" value="1"/>
</dbReference>
<feature type="repeat" description="PPR" evidence="3">
    <location>
        <begin position="96"/>
        <end position="130"/>
    </location>
</feature>
<dbReference type="GO" id="GO:0007005">
    <property type="term" value="P:mitochondrion organization"/>
    <property type="evidence" value="ECO:0007669"/>
    <property type="project" value="TreeGrafter"/>
</dbReference>
<feature type="repeat" description="PPR" evidence="3">
    <location>
        <begin position="201"/>
        <end position="235"/>
    </location>
</feature>
<dbReference type="NCBIfam" id="TIGR00756">
    <property type="entry name" value="PPR"/>
    <property type="match status" value="10"/>
</dbReference>
<keyword evidence="2" id="KW-0677">Repeat</keyword>
<sequence length="742" mass="84676">MLAFSKFRKAAEVSCVFLRIQKSPTYLRRFSLPSEEPPSSDSKFPLRLCILLALKLDTLSTSKYRALVSAVLCTNNWFSLYWEALEYLKKSGVLITSDSVCVLIWACWRVGLIDKAIESFGRMGELGCIPDARAYNAILDIVFQKELFVLGFAVYNLMLKSNCCPNERTYGRLIGGFCRSDDVNGALKMLDEMRQRDLEPSVMTFSAIISGLCRGGRVHEAQRLFNVMKERGHKSNFMSYCVLFNGYCKMGRLDEAVSILQLLERDRLPLNLKEGYSHLIASLFRERRYNEAHSWYGRMFKKGIAPDVVLYTIMIRGLSSEGKIGEAVNMFCEMTQRGLVPDAVCYNEVIKGLCDASLLDRARALQHQISENEGFHNVYTHTILICDMSKRGMVAEAQEIFNQMEKSGCLPSVVTFNALIYGLCKAGKLEEAQLMLYKMEIGRSPSLFFRLTQGSNKVLDGVSLKKKVEQMCEAGQILEAYKFLIQLADSGVAPDIVTYNILIYGLCRASKVDGALKLLMDMQKKDLSPDSFTYGTLIDGLFRVKREEDALKMYYHMLKHGCQPSFEVYKALMTWLSRNRKVSRAFSFYLEFLKNHRGREDNSINALEGYFVRGEVELAIQGLLELDFKFRDFNLAPYTILLIGFCQAKQLDEALIIFSVLNKFNININPPSCVYLIKGLCKKGRLDDAVNIFHYALDKGFVLEPRLYERLFKCLFCSPDKRVYVIHLLRRMESAGYHLNNL</sequence>
<feature type="repeat" description="PPR" evidence="3">
    <location>
        <begin position="166"/>
        <end position="200"/>
    </location>
</feature>
<comment type="similarity">
    <text evidence="1">Belongs to the PPR family. P subfamily.</text>
</comment>
<dbReference type="PROSITE" id="PS51375">
    <property type="entry name" value="PPR"/>
    <property type="match status" value="11"/>
</dbReference>
<evidence type="ECO:0000256" key="1">
    <source>
        <dbReference type="ARBA" id="ARBA00007626"/>
    </source>
</evidence>
<proteinExistence type="inferred from homology"/>
<feature type="repeat" description="PPR" evidence="3">
    <location>
        <begin position="495"/>
        <end position="529"/>
    </location>
</feature>
<name>A0AAQ3N549_VIGMU</name>
<reference evidence="4 5" key="1">
    <citation type="journal article" date="2023" name="Life. Sci Alliance">
        <title>Evolutionary insights into 3D genome organization and epigenetic landscape of Vigna mungo.</title>
        <authorList>
            <person name="Junaid A."/>
            <person name="Singh B."/>
            <person name="Bhatia S."/>
        </authorList>
    </citation>
    <scope>NUCLEOTIDE SEQUENCE [LARGE SCALE GENOMIC DNA]</scope>
    <source>
        <strain evidence="4">Urdbean</strain>
    </source>
</reference>
<dbReference type="GO" id="GO:0006396">
    <property type="term" value="P:RNA processing"/>
    <property type="evidence" value="ECO:0007669"/>
    <property type="project" value="TreeGrafter"/>
</dbReference>
<evidence type="ECO:0000313" key="4">
    <source>
        <dbReference type="EMBL" id="WVZ02526.1"/>
    </source>
</evidence>
<dbReference type="InterPro" id="IPR051114">
    <property type="entry name" value="Mito_RNA_Proc_CCM1"/>
</dbReference>
<feature type="repeat" description="PPR" evidence="3">
    <location>
        <begin position="412"/>
        <end position="446"/>
    </location>
</feature>
<evidence type="ECO:0000313" key="5">
    <source>
        <dbReference type="Proteomes" id="UP001374535"/>
    </source>
</evidence>
<keyword evidence="5" id="KW-1185">Reference proteome</keyword>
<dbReference type="InterPro" id="IPR002885">
    <property type="entry name" value="PPR_rpt"/>
</dbReference>
<accession>A0AAQ3N549</accession>
<dbReference type="PANTHER" id="PTHR47934:SF6">
    <property type="entry name" value="MITOCHONDRIAL GROUP I INTRON SPLICING FACTOR CCM1-RELATED"/>
    <property type="match status" value="1"/>
</dbReference>
<evidence type="ECO:0000256" key="2">
    <source>
        <dbReference type="ARBA" id="ARBA00022737"/>
    </source>
</evidence>
<feature type="repeat" description="PPR" evidence="3">
    <location>
        <begin position="307"/>
        <end position="341"/>
    </location>
</feature>
<feature type="repeat" description="PPR" evidence="3">
    <location>
        <begin position="669"/>
        <end position="703"/>
    </location>
</feature>
<protein>
    <recommendedName>
        <fullName evidence="6">Pentatricopeptide repeat-containing protein</fullName>
    </recommendedName>
</protein>
<dbReference type="GO" id="GO:0005739">
    <property type="term" value="C:mitochondrion"/>
    <property type="evidence" value="ECO:0007669"/>
    <property type="project" value="TreeGrafter"/>
</dbReference>
<dbReference type="Pfam" id="PF01535">
    <property type="entry name" value="PPR"/>
    <property type="match status" value="4"/>
</dbReference>
<dbReference type="GO" id="GO:0003729">
    <property type="term" value="F:mRNA binding"/>
    <property type="evidence" value="ECO:0007669"/>
    <property type="project" value="TreeGrafter"/>
</dbReference>
<evidence type="ECO:0000256" key="3">
    <source>
        <dbReference type="PROSITE-ProRule" id="PRU00708"/>
    </source>
</evidence>
<organism evidence="4 5">
    <name type="scientific">Vigna mungo</name>
    <name type="common">Black gram</name>
    <name type="synonym">Phaseolus mungo</name>
    <dbReference type="NCBI Taxonomy" id="3915"/>
    <lineage>
        <taxon>Eukaryota</taxon>
        <taxon>Viridiplantae</taxon>
        <taxon>Streptophyta</taxon>
        <taxon>Embryophyta</taxon>
        <taxon>Tracheophyta</taxon>
        <taxon>Spermatophyta</taxon>
        <taxon>Magnoliopsida</taxon>
        <taxon>eudicotyledons</taxon>
        <taxon>Gunneridae</taxon>
        <taxon>Pentapetalae</taxon>
        <taxon>rosids</taxon>
        <taxon>fabids</taxon>
        <taxon>Fabales</taxon>
        <taxon>Fabaceae</taxon>
        <taxon>Papilionoideae</taxon>
        <taxon>50 kb inversion clade</taxon>
        <taxon>NPAAA clade</taxon>
        <taxon>indigoferoid/millettioid clade</taxon>
        <taxon>Phaseoleae</taxon>
        <taxon>Vigna</taxon>
    </lineage>
</organism>
<feature type="repeat" description="PPR" evidence="3">
    <location>
        <begin position="377"/>
        <end position="411"/>
    </location>
</feature>
<gene>
    <name evidence="4" type="ORF">V8G54_023332</name>
</gene>
<evidence type="ECO:0008006" key="6">
    <source>
        <dbReference type="Google" id="ProtNLM"/>
    </source>
</evidence>
<dbReference type="Pfam" id="PF13041">
    <property type="entry name" value="PPR_2"/>
    <property type="match status" value="4"/>
</dbReference>
<dbReference type="Pfam" id="PF12854">
    <property type="entry name" value="PPR_1"/>
    <property type="match status" value="1"/>
</dbReference>
<feature type="repeat" description="PPR" evidence="3">
    <location>
        <begin position="236"/>
        <end position="270"/>
    </location>
</feature>